<dbReference type="EMBL" id="GEZM01078209">
    <property type="protein sequence ID" value="JAV62853.1"/>
    <property type="molecule type" value="Transcribed_RNA"/>
</dbReference>
<reference evidence="10" key="1">
    <citation type="journal article" date="2016" name="Sci. Rep.">
        <title>Molecular characterization of firefly nuptial gifts: a multi-omics approach sheds light on postcopulatory sexual selection.</title>
        <authorList>
            <person name="Al-Wathiqui N."/>
            <person name="Fallon T.R."/>
            <person name="South A."/>
            <person name="Weng J.K."/>
            <person name="Lewis S.M."/>
        </authorList>
    </citation>
    <scope>NUCLEOTIDE SEQUENCE</scope>
</reference>
<dbReference type="GO" id="GO:0051033">
    <property type="term" value="F:RNA transmembrane transporter activity"/>
    <property type="evidence" value="ECO:0007669"/>
    <property type="project" value="TreeGrafter"/>
</dbReference>
<evidence type="ECO:0000256" key="5">
    <source>
        <dbReference type="ARBA" id="ARBA00022989"/>
    </source>
</evidence>
<proteinExistence type="inferred from homology"/>
<evidence type="ECO:0000256" key="1">
    <source>
        <dbReference type="ARBA" id="ARBA00004141"/>
    </source>
</evidence>
<feature type="signal peptide" evidence="9">
    <location>
        <begin position="1"/>
        <end position="17"/>
    </location>
</feature>
<protein>
    <recommendedName>
        <fullName evidence="11">SID1 transmembrane family member 1</fullName>
    </recommendedName>
</protein>
<dbReference type="GO" id="GO:0005886">
    <property type="term" value="C:plasma membrane"/>
    <property type="evidence" value="ECO:0007669"/>
    <property type="project" value="TreeGrafter"/>
</dbReference>
<organism evidence="10">
    <name type="scientific">Photinus pyralis</name>
    <name type="common">Common eastern firefly</name>
    <name type="synonym">Lampyris pyralis</name>
    <dbReference type="NCBI Taxonomy" id="7054"/>
    <lineage>
        <taxon>Eukaryota</taxon>
        <taxon>Metazoa</taxon>
        <taxon>Ecdysozoa</taxon>
        <taxon>Arthropoda</taxon>
        <taxon>Hexapoda</taxon>
        <taxon>Insecta</taxon>
        <taxon>Pterygota</taxon>
        <taxon>Neoptera</taxon>
        <taxon>Endopterygota</taxon>
        <taxon>Coleoptera</taxon>
        <taxon>Polyphaga</taxon>
        <taxon>Elateriformia</taxon>
        <taxon>Elateroidea</taxon>
        <taxon>Lampyridae</taxon>
        <taxon>Lampyrinae</taxon>
        <taxon>Photinus</taxon>
    </lineage>
</organism>
<keyword evidence="4 9" id="KW-0732">Signal</keyword>
<evidence type="ECO:0000256" key="2">
    <source>
        <dbReference type="ARBA" id="ARBA00006618"/>
    </source>
</evidence>
<dbReference type="EMBL" id="GEZM01078208">
    <property type="protein sequence ID" value="JAV62856.1"/>
    <property type="molecule type" value="Transcribed_RNA"/>
</dbReference>
<keyword evidence="5 8" id="KW-1133">Transmembrane helix</keyword>
<evidence type="ECO:0000313" key="10">
    <source>
        <dbReference type="EMBL" id="JAV62853.1"/>
    </source>
</evidence>
<feature type="transmembrane region" description="Helical" evidence="8">
    <location>
        <begin position="388"/>
        <end position="409"/>
    </location>
</feature>
<dbReference type="PANTHER" id="PTHR12185:SF14">
    <property type="entry name" value="CHOLESTEROL UPTAKE PROTEIN 1"/>
    <property type="match status" value="1"/>
</dbReference>
<comment type="similarity">
    <text evidence="2">Belongs to the SID1 family.</text>
</comment>
<feature type="chain" id="PRO_5011907283" description="SID1 transmembrane family member 1" evidence="9">
    <location>
        <begin position="18"/>
        <end position="416"/>
    </location>
</feature>
<dbReference type="Pfam" id="PF13965">
    <property type="entry name" value="SID-1_RNA_chan"/>
    <property type="match status" value="1"/>
</dbReference>
<dbReference type="PANTHER" id="PTHR12185">
    <property type="entry name" value="SID1 TRANSMEMBRANE FAMILY MEMEBER"/>
    <property type="match status" value="1"/>
</dbReference>
<evidence type="ECO:0000256" key="7">
    <source>
        <dbReference type="ARBA" id="ARBA00023180"/>
    </source>
</evidence>
<name>A0A1Y1KN72_PHOPY</name>
<feature type="transmembrane region" description="Helical" evidence="8">
    <location>
        <begin position="282"/>
        <end position="307"/>
    </location>
</feature>
<keyword evidence="3 8" id="KW-0812">Transmembrane</keyword>
<evidence type="ECO:0000256" key="9">
    <source>
        <dbReference type="SAM" id="SignalP"/>
    </source>
</evidence>
<keyword evidence="7" id="KW-0325">Glycoprotein</keyword>
<accession>A0A1Y1KN72</accession>
<evidence type="ECO:0000256" key="4">
    <source>
        <dbReference type="ARBA" id="ARBA00022729"/>
    </source>
</evidence>
<keyword evidence="6 8" id="KW-0472">Membrane</keyword>
<dbReference type="InterPro" id="IPR025958">
    <property type="entry name" value="SID1_TM_fam"/>
</dbReference>
<dbReference type="GO" id="GO:0003725">
    <property type="term" value="F:double-stranded RNA binding"/>
    <property type="evidence" value="ECO:0007669"/>
    <property type="project" value="TreeGrafter"/>
</dbReference>
<evidence type="ECO:0008006" key="11">
    <source>
        <dbReference type="Google" id="ProtNLM"/>
    </source>
</evidence>
<evidence type="ECO:0000256" key="3">
    <source>
        <dbReference type="ARBA" id="ARBA00022692"/>
    </source>
</evidence>
<sequence>MHLSNCVIFILLQLTSSLQPPSITNADYNLTYNNQQINNSRQHVFVFPTYKAQTTSRVLINCEKCTLDNPLMVVAQQHKEILSWQLPLVVASDSGDTRFMNSSRTLCPSLISRFYSFGTGEDYEGPIVSVSTASHDNISYTLQVDLADSYIEPGVSYDTVITPSQARYYFYSFPENRTEANYETVILEIESQDDVCMMVSVQNSSCPVHDSLHDIKFEGYWETVSRKGGITISKRNFPHGFFVVFVAMGDNSDCDGITEIPKDSRAKRLNFVIKPSISYHDYVNAVGITVGCIALAYFVLVTAFCLWSAKDTRPRRMSFVDEEDCQTVGTPGSIQAPEFNDTISLDETEYDTVTEAGIDREVILGKSVLYLSDLARKDPRILKKKSNFYLWHVLTVAVFYGLPVVQLVVTYQKVCY</sequence>
<dbReference type="GO" id="GO:0005764">
    <property type="term" value="C:lysosome"/>
    <property type="evidence" value="ECO:0007669"/>
    <property type="project" value="TreeGrafter"/>
</dbReference>
<evidence type="ECO:0000256" key="6">
    <source>
        <dbReference type="ARBA" id="ARBA00023136"/>
    </source>
</evidence>
<comment type="subcellular location">
    <subcellularLocation>
        <location evidence="1">Membrane</location>
        <topology evidence="1">Multi-pass membrane protein</topology>
    </subcellularLocation>
</comment>
<dbReference type="AlphaFoldDB" id="A0A1Y1KN72"/>
<evidence type="ECO:0000256" key="8">
    <source>
        <dbReference type="SAM" id="Phobius"/>
    </source>
</evidence>